<name>A0A841HQM0_9GAMM</name>
<sequence>MRLSTQSYYQRSIAAMLDQQSALSKIQNQVASGKKVTSPADDPIAAVHIMELERSKQEYGQYDKNSALARNRLSLEESALADAGTVLTRVRELILQASNTGTLTDEDRESIAVELQSRLEQMQDIANRKDGNGEYMFSGFSTLTQPFAGATSGNVVYAGDQGSRLLQVGPTQRIADSHSGFDVFMNITEGNGTFYTQATATNTGNGSISVGSVANPAAWVRDNYTLTFTSATTWEVTDTATPTPNVVSSGTYTSGDAIAFNGAQVVIKGNPAAGDSFSINQAQSESVFDSIDRVVQALRTPSETPAATAQLTSTLERSLQQVDQASDHMLGVRGQVGARLSSLDVADASREDINVDIATSLSDLQDLDYAEAIARMQQQMVGLQAAQLSYSQISQLSLFNYLK</sequence>
<feature type="domain" description="Flagellar hook-associated protein 1 D2-like" evidence="8">
    <location>
        <begin position="200"/>
        <end position="279"/>
    </location>
</feature>
<dbReference type="InterPro" id="IPR049119">
    <property type="entry name" value="FlgK_D2-like"/>
</dbReference>
<dbReference type="Pfam" id="PF21158">
    <property type="entry name" value="flgK_1st_1"/>
    <property type="match status" value="1"/>
</dbReference>
<evidence type="ECO:0000259" key="8">
    <source>
        <dbReference type="Pfam" id="PF21158"/>
    </source>
</evidence>
<accession>A0A841HQM0</accession>
<dbReference type="GO" id="GO:0005576">
    <property type="term" value="C:extracellular region"/>
    <property type="evidence" value="ECO:0007669"/>
    <property type="project" value="UniProtKB-SubCell"/>
</dbReference>
<dbReference type="InterPro" id="IPR013384">
    <property type="entry name" value="Flagell_FlgL"/>
</dbReference>
<keyword evidence="9" id="KW-0282">Flagellum</keyword>
<evidence type="ECO:0000256" key="1">
    <source>
        <dbReference type="ARBA" id="ARBA00004365"/>
    </source>
</evidence>
<dbReference type="EMBL" id="JACHHZ010000003">
    <property type="protein sequence ID" value="MBB6094205.1"/>
    <property type="molecule type" value="Genomic_DNA"/>
</dbReference>
<comment type="caution">
    <text evidence="9">The sequence shown here is derived from an EMBL/GenBank/DDBJ whole genome shotgun (WGS) entry which is preliminary data.</text>
</comment>
<proteinExistence type="inferred from homology"/>
<comment type="similarity">
    <text evidence="3">Belongs to the bacterial flagellin family.</text>
</comment>
<feature type="domain" description="Flagellin N-terminal" evidence="6">
    <location>
        <begin position="5"/>
        <end position="141"/>
    </location>
</feature>
<reference evidence="9 10" key="1">
    <citation type="submission" date="2020-08" db="EMBL/GenBank/DDBJ databases">
        <title>Genomic Encyclopedia of Type Strains, Phase IV (KMG-IV): sequencing the most valuable type-strain genomes for metagenomic binning, comparative biology and taxonomic classification.</title>
        <authorList>
            <person name="Goeker M."/>
        </authorList>
    </citation>
    <scope>NUCLEOTIDE SEQUENCE [LARGE SCALE GENOMIC DNA]</scope>
    <source>
        <strain evidence="9 10">DSM 26723</strain>
    </source>
</reference>
<evidence type="ECO:0000259" key="7">
    <source>
        <dbReference type="Pfam" id="PF00700"/>
    </source>
</evidence>
<dbReference type="GO" id="GO:0071973">
    <property type="term" value="P:bacterial-type flagellum-dependent cell motility"/>
    <property type="evidence" value="ECO:0007669"/>
    <property type="project" value="InterPro"/>
</dbReference>
<comment type="subcellular location">
    <subcellularLocation>
        <location evidence="1">Bacterial flagellum</location>
    </subcellularLocation>
    <subcellularLocation>
        <location evidence="2">Secreted</location>
    </subcellularLocation>
</comment>
<protein>
    <submittedName>
        <fullName evidence="9">Flagellar hook-associated protein 3 FlgL</fullName>
    </submittedName>
</protein>
<keyword evidence="9" id="KW-0969">Cilium</keyword>
<keyword evidence="4" id="KW-0964">Secreted</keyword>
<organism evidence="9 10">
    <name type="scientific">Povalibacter uvarum</name>
    <dbReference type="NCBI Taxonomy" id="732238"/>
    <lineage>
        <taxon>Bacteria</taxon>
        <taxon>Pseudomonadati</taxon>
        <taxon>Pseudomonadota</taxon>
        <taxon>Gammaproteobacteria</taxon>
        <taxon>Steroidobacterales</taxon>
        <taxon>Steroidobacteraceae</taxon>
        <taxon>Povalibacter</taxon>
    </lineage>
</organism>
<dbReference type="InterPro" id="IPR046358">
    <property type="entry name" value="Flagellin_C"/>
</dbReference>
<dbReference type="GO" id="GO:0005198">
    <property type="term" value="F:structural molecule activity"/>
    <property type="evidence" value="ECO:0007669"/>
    <property type="project" value="InterPro"/>
</dbReference>
<evidence type="ECO:0000313" key="9">
    <source>
        <dbReference type="EMBL" id="MBB6094205.1"/>
    </source>
</evidence>
<keyword evidence="5" id="KW-0975">Bacterial flagellum</keyword>
<evidence type="ECO:0000256" key="4">
    <source>
        <dbReference type="ARBA" id="ARBA00022525"/>
    </source>
</evidence>
<dbReference type="Pfam" id="PF00700">
    <property type="entry name" value="Flagellin_C"/>
    <property type="match status" value="1"/>
</dbReference>
<dbReference type="PANTHER" id="PTHR42792:SF1">
    <property type="entry name" value="FLAGELLAR HOOK-ASSOCIATED PROTEIN 3"/>
    <property type="match status" value="1"/>
</dbReference>
<gene>
    <name evidence="9" type="ORF">HNQ60_003086</name>
</gene>
<dbReference type="Proteomes" id="UP000588068">
    <property type="component" value="Unassembled WGS sequence"/>
</dbReference>
<evidence type="ECO:0000256" key="2">
    <source>
        <dbReference type="ARBA" id="ARBA00004613"/>
    </source>
</evidence>
<dbReference type="AlphaFoldDB" id="A0A841HQM0"/>
<dbReference type="NCBIfam" id="TIGR02550">
    <property type="entry name" value="flagell_flgL"/>
    <property type="match status" value="1"/>
</dbReference>
<dbReference type="RefSeq" id="WP_184333254.1">
    <property type="nucleotide sequence ID" value="NZ_JACHHZ010000003.1"/>
</dbReference>
<dbReference type="GO" id="GO:0009424">
    <property type="term" value="C:bacterial-type flagellum hook"/>
    <property type="evidence" value="ECO:0007669"/>
    <property type="project" value="InterPro"/>
</dbReference>
<dbReference type="PANTHER" id="PTHR42792">
    <property type="entry name" value="FLAGELLIN"/>
    <property type="match status" value="1"/>
</dbReference>
<feature type="domain" description="Flagellin C-terminal" evidence="7">
    <location>
        <begin position="319"/>
        <end position="402"/>
    </location>
</feature>
<evidence type="ECO:0000313" key="10">
    <source>
        <dbReference type="Proteomes" id="UP000588068"/>
    </source>
</evidence>
<dbReference type="InterPro" id="IPR001492">
    <property type="entry name" value="Flagellin"/>
</dbReference>
<keyword evidence="10" id="KW-1185">Reference proteome</keyword>
<evidence type="ECO:0000256" key="3">
    <source>
        <dbReference type="ARBA" id="ARBA00005709"/>
    </source>
</evidence>
<evidence type="ECO:0000259" key="6">
    <source>
        <dbReference type="Pfam" id="PF00669"/>
    </source>
</evidence>
<dbReference type="InterPro" id="IPR001029">
    <property type="entry name" value="Flagellin_N"/>
</dbReference>
<dbReference type="SUPFAM" id="SSF64518">
    <property type="entry name" value="Phase 1 flagellin"/>
    <property type="match status" value="1"/>
</dbReference>
<keyword evidence="9" id="KW-0966">Cell projection</keyword>
<evidence type="ECO:0000256" key="5">
    <source>
        <dbReference type="ARBA" id="ARBA00023143"/>
    </source>
</evidence>
<dbReference type="Gene3D" id="1.20.1330.10">
    <property type="entry name" value="f41 fragment of flagellin, N-terminal domain"/>
    <property type="match status" value="2"/>
</dbReference>
<dbReference type="Pfam" id="PF00669">
    <property type="entry name" value="Flagellin_N"/>
    <property type="match status" value="1"/>
</dbReference>